<keyword evidence="4" id="KW-1185">Reference proteome</keyword>
<dbReference type="SUPFAM" id="SSF47413">
    <property type="entry name" value="lambda repressor-like DNA-binding domains"/>
    <property type="match status" value="1"/>
</dbReference>
<dbReference type="CDD" id="cd00093">
    <property type="entry name" value="HTH_XRE"/>
    <property type="match status" value="1"/>
</dbReference>
<dbReference type="PROSITE" id="PS50943">
    <property type="entry name" value="HTH_CROC1"/>
    <property type="match status" value="1"/>
</dbReference>
<keyword evidence="1" id="KW-1133">Transmembrane helix</keyword>
<dbReference type="InterPro" id="IPR001387">
    <property type="entry name" value="Cro/C1-type_HTH"/>
</dbReference>
<dbReference type="Pfam" id="PF14903">
    <property type="entry name" value="WG_beta_rep"/>
    <property type="match status" value="5"/>
</dbReference>
<dbReference type="PANTHER" id="PTHR37841">
    <property type="entry name" value="GLR2918 PROTEIN"/>
    <property type="match status" value="1"/>
</dbReference>
<feature type="transmembrane region" description="Helical" evidence="1">
    <location>
        <begin position="94"/>
        <end position="112"/>
    </location>
</feature>
<gene>
    <name evidence="3" type="ORF">WG950_11700</name>
</gene>
<dbReference type="SMART" id="SM00530">
    <property type="entry name" value="HTH_XRE"/>
    <property type="match status" value="1"/>
</dbReference>
<dbReference type="InterPro" id="IPR010982">
    <property type="entry name" value="Lambda_DNA-bd_dom_sf"/>
</dbReference>
<feature type="domain" description="HTH cro/C1-type" evidence="2">
    <location>
        <begin position="10"/>
        <end position="64"/>
    </location>
</feature>
<evidence type="ECO:0000256" key="1">
    <source>
        <dbReference type="SAM" id="Phobius"/>
    </source>
</evidence>
<evidence type="ECO:0000313" key="3">
    <source>
        <dbReference type="EMBL" id="WYW55190.1"/>
    </source>
</evidence>
<dbReference type="Gene3D" id="1.10.260.40">
    <property type="entry name" value="lambda repressor-like DNA-binding domains"/>
    <property type="match status" value="1"/>
</dbReference>
<organism evidence="3 4">
    <name type="scientific">Polaribacter marinaquae</name>
    <dbReference type="NCBI Taxonomy" id="1642819"/>
    <lineage>
        <taxon>Bacteria</taxon>
        <taxon>Pseudomonadati</taxon>
        <taxon>Bacteroidota</taxon>
        <taxon>Flavobacteriia</taxon>
        <taxon>Flavobacteriales</taxon>
        <taxon>Flavobacteriaceae</taxon>
    </lineage>
</organism>
<proteinExistence type="predicted"/>
<protein>
    <submittedName>
        <fullName evidence="3">WG repeat-containing protein</fullName>
    </submittedName>
</protein>
<dbReference type="Pfam" id="PF01381">
    <property type="entry name" value="HTH_3"/>
    <property type="match status" value="1"/>
</dbReference>
<dbReference type="Proteomes" id="UP001491088">
    <property type="component" value="Chromosome"/>
</dbReference>
<keyword evidence="1" id="KW-0812">Transmembrane</keyword>
<name>A0ABZ2TQ97_9FLAO</name>
<reference evidence="3 4" key="1">
    <citation type="submission" date="2024-03" db="EMBL/GenBank/DDBJ databases">
        <authorList>
            <person name="Cao K."/>
        </authorList>
    </citation>
    <scope>NUCLEOTIDE SEQUENCE [LARGE SCALE GENOMIC DNA]</scope>
    <source>
        <strain evidence="3 4">MCCC 1K00696</strain>
    </source>
</reference>
<evidence type="ECO:0000259" key="2">
    <source>
        <dbReference type="PROSITE" id="PS50943"/>
    </source>
</evidence>
<dbReference type="EMBL" id="CP150496">
    <property type="protein sequence ID" value="WYW55190.1"/>
    <property type="molecule type" value="Genomic_DNA"/>
</dbReference>
<dbReference type="InterPro" id="IPR032774">
    <property type="entry name" value="WG_beta_rep"/>
</dbReference>
<keyword evidence="1" id="KW-0472">Membrane</keyword>
<sequence>MDRLDFGKELIRIRKANGLTQAEVAEKCNITIRTIQRIESGAVKPRSSTIKIISEFLKIDFFEISNQNSNLKNHTILWYLKDFFNLKTNTMKKISILTTSILIILFLSVTAFNKKNKNTLEINNQKANLEAEHKRKTPPKEYDFIGKFGEIHKNWALVKKGNLFGFIDMKGKIIVPVEYTAIGMFGEVHKEWAIVKKDNLFGFIDMKGKIIVPIEYTAIGMFGEIHKEWAIVKKDNQFGFIDMKGEIIVPIEYTAIGMFGEIHKEWAIVKKDNQFGFINMKGEIIVPIEYTAIGMFGEVRKELALVKKGNQFGFINRKGKIVIPIK</sequence>
<evidence type="ECO:0000313" key="4">
    <source>
        <dbReference type="Proteomes" id="UP001491088"/>
    </source>
</evidence>
<accession>A0ABZ2TQ97</accession>
<dbReference type="PANTHER" id="PTHR37841:SF1">
    <property type="entry name" value="DUF3298 DOMAIN-CONTAINING PROTEIN"/>
    <property type="match status" value="1"/>
</dbReference>
<dbReference type="RefSeq" id="WP_340932571.1">
    <property type="nucleotide sequence ID" value="NZ_CP150496.1"/>
</dbReference>